<comment type="pathway">
    <text evidence="2 8">Metabolic intermediate biosynthesis; chorismate biosynthesis; chorismate from D-erythrose 4-phosphate and phosphoenolpyruvate: step 1/7.</text>
</comment>
<dbReference type="OrthoDB" id="9125803at2"/>
<dbReference type="InterPro" id="IPR006218">
    <property type="entry name" value="DAHP1/KDSA"/>
</dbReference>
<dbReference type="InterPro" id="IPR006219">
    <property type="entry name" value="DAHP_synth_1"/>
</dbReference>
<protein>
    <recommendedName>
        <fullName evidence="8">Phospho-2-dehydro-3-deoxyheptonate aldolase</fullName>
        <ecNumber evidence="8">2.5.1.54</ecNumber>
    </recommendedName>
</protein>
<dbReference type="NCBIfam" id="NF009395">
    <property type="entry name" value="PRK12755.1"/>
    <property type="match status" value="1"/>
</dbReference>
<dbReference type="AlphaFoldDB" id="A0A494XK78"/>
<evidence type="ECO:0000256" key="6">
    <source>
        <dbReference type="ARBA" id="ARBA00023141"/>
    </source>
</evidence>
<evidence type="ECO:0000256" key="4">
    <source>
        <dbReference type="ARBA" id="ARBA00022605"/>
    </source>
</evidence>
<evidence type="ECO:0000256" key="8">
    <source>
        <dbReference type="PIRNR" id="PIRNR001361"/>
    </source>
</evidence>
<organism evidence="10 11">
    <name type="scientific">Trinickia fusca</name>
    <dbReference type="NCBI Taxonomy" id="2419777"/>
    <lineage>
        <taxon>Bacteria</taxon>
        <taxon>Pseudomonadati</taxon>
        <taxon>Pseudomonadota</taxon>
        <taxon>Betaproteobacteria</taxon>
        <taxon>Burkholderiales</taxon>
        <taxon>Burkholderiaceae</taxon>
        <taxon>Trinickia</taxon>
    </lineage>
</organism>
<dbReference type="GO" id="GO:0005737">
    <property type="term" value="C:cytoplasm"/>
    <property type="evidence" value="ECO:0007669"/>
    <property type="project" value="TreeGrafter"/>
</dbReference>
<keyword evidence="11" id="KW-1185">Reference proteome</keyword>
<dbReference type="Proteomes" id="UP000280434">
    <property type="component" value="Unassembled WGS sequence"/>
</dbReference>
<keyword evidence="5 8" id="KW-0808">Transferase</keyword>
<gene>
    <name evidence="10" type="ORF">D7S89_08010</name>
</gene>
<dbReference type="GO" id="GO:0042802">
    <property type="term" value="F:identical protein binding"/>
    <property type="evidence" value="ECO:0007669"/>
    <property type="project" value="UniProtKB-ARBA"/>
</dbReference>
<comment type="caution">
    <text evidence="10">The sequence shown here is derived from an EMBL/GenBank/DDBJ whole genome shotgun (WGS) entry which is preliminary data.</text>
</comment>
<dbReference type="PANTHER" id="PTHR21225">
    <property type="entry name" value="PHOSPHO-2-DEHYDRO-3-DEOXYHEPTONATE ALDOLASE DAHP SYNTHETASE"/>
    <property type="match status" value="1"/>
</dbReference>
<dbReference type="EC" id="2.5.1.54" evidence="8"/>
<dbReference type="EMBL" id="RBZV01000002">
    <property type="protein sequence ID" value="RKP50988.1"/>
    <property type="molecule type" value="Genomic_DNA"/>
</dbReference>
<dbReference type="FunFam" id="3.20.20.70:FF:000005">
    <property type="entry name" value="Phospho-2-dehydro-3-deoxyheptonate aldolase"/>
    <property type="match status" value="1"/>
</dbReference>
<dbReference type="Pfam" id="PF00793">
    <property type="entry name" value="DAHP_synth_1"/>
    <property type="match status" value="1"/>
</dbReference>
<dbReference type="GO" id="GO:0009423">
    <property type="term" value="P:chorismate biosynthetic process"/>
    <property type="evidence" value="ECO:0007669"/>
    <property type="project" value="UniProtKB-UniPathway"/>
</dbReference>
<evidence type="ECO:0000313" key="11">
    <source>
        <dbReference type="Proteomes" id="UP000280434"/>
    </source>
</evidence>
<evidence type="ECO:0000256" key="1">
    <source>
        <dbReference type="ARBA" id="ARBA00003726"/>
    </source>
</evidence>
<keyword evidence="4 8" id="KW-0028">Amino-acid biosynthesis</keyword>
<dbReference type="Gene3D" id="3.20.20.70">
    <property type="entry name" value="Aldolase class I"/>
    <property type="match status" value="1"/>
</dbReference>
<evidence type="ECO:0000259" key="9">
    <source>
        <dbReference type="Pfam" id="PF00793"/>
    </source>
</evidence>
<evidence type="ECO:0000256" key="3">
    <source>
        <dbReference type="ARBA" id="ARBA00007985"/>
    </source>
</evidence>
<name>A0A494XK78_9BURK</name>
<dbReference type="GO" id="GO:0009073">
    <property type="term" value="P:aromatic amino acid family biosynthetic process"/>
    <property type="evidence" value="ECO:0007669"/>
    <property type="project" value="UniProtKB-KW"/>
</dbReference>
<dbReference type="PANTHER" id="PTHR21225:SF12">
    <property type="entry name" value="PHOSPHO-2-DEHYDRO-3-DEOXYHEPTONATE ALDOLASE, TYROSINE-INHIBITED"/>
    <property type="match status" value="1"/>
</dbReference>
<feature type="domain" description="DAHP synthetase I/KDSA" evidence="9">
    <location>
        <begin position="60"/>
        <end position="352"/>
    </location>
</feature>
<dbReference type="GO" id="GO:0008652">
    <property type="term" value="P:amino acid biosynthetic process"/>
    <property type="evidence" value="ECO:0007669"/>
    <property type="project" value="UniProtKB-KW"/>
</dbReference>
<dbReference type="UniPathway" id="UPA00053">
    <property type="reaction ID" value="UER00084"/>
</dbReference>
<dbReference type="SUPFAM" id="SSF51569">
    <property type="entry name" value="Aldolase"/>
    <property type="match status" value="1"/>
</dbReference>
<comment type="similarity">
    <text evidence="3 8">Belongs to the class-I DAHP synthase family.</text>
</comment>
<accession>A0A494XK78</accession>
<dbReference type="InterPro" id="IPR013785">
    <property type="entry name" value="Aldolase_TIM"/>
</dbReference>
<comment type="catalytic activity">
    <reaction evidence="7 8">
        <text>D-erythrose 4-phosphate + phosphoenolpyruvate + H2O = 7-phospho-2-dehydro-3-deoxy-D-arabino-heptonate + phosphate</text>
        <dbReference type="Rhea" id="RHEA:14717"/>
        <dbReference type="ChEBI" id="CHEBI:15377"/>
        <dbReference type="ChEBI" id="CHEBI:16897"/>
        <dbReference type="ChEBI" id="CHEBI:43474"/>
        <dbReference type="ChEBI" id="CHEBI:58394"/>
        <dbReference type="ChEBI" id="CHEBI:58702"/>
        <dbReference type="EC" id="2.5.1.54"/>
    </reaction>
</comment>
<evidence type="ECO:0000256" key="2">
    <source>
        <dbReference type="ARBA" id="ARBA00004688"/>
    </source>
</evidence>
<keyword evidence="6 8" id="KW-0057">Aromatic amino acid biosynthesis</keyword>
<comment type="function">
    <text evidence="1 8">Stereospecific condensation of phosphoenolpyruvate (PEP) and D-erythrose-4-phosphate (E4P) giving rise to 3-deoxy-D-arabino-heptulosonate-7-phosphate (DAHP).</text>
</comment>
<proteinExistence type="inferred from homology"/>
<dbReference type="GO" id="GO:0003849">
    <property type="term" value="F:3-deoxy-7-phosphoheptulonate synthase activity"/>
    <property type="evidence" value="ECO:0007669"/>
    <property type="project" value="UniProtKB-EC"/>
</dbReference>
<sequence length="400" mass="42592">MQRSSSRTEDMNEDLHQSGAYYGGRIAHVAPLPSPAELSTVLPGAAAGDTVEQARRALGAIVARDDDRLALVVGPCSIHDVDAALVYAEKIAALRRVYADDVEIVMRAYFEKPRTTDGWKGLLNDPLLDGSSDVRLGLRLARRLLIDINLLGVPTATEFLEPAATHFLSDLIAWGAIGARTTESQIHRQIASGLPCPIGFKNGTDGNVSIAADALKVASRPHQFLSAAPDGTLATISTTGNAACHLVLRGGKEPNYDAQSIAQACAALAQRGLPERVVIDASHGNSRKRHANQLLVSDYLARLVAEGNEAVVGVMIESNLVDGRQDLRAGCELVYGQSITDACIGWADTERVVEQLAVAVRRRRTASQARRERLGSLGNLDGARLSALSDVSAATTLDAR</sequence>
<dbReference type="PIRSF" id="PIRSF001361">
    <property type="entry name" value="DAHP_synthase"/>
    <property type="match status" value="1"/>
</dbReference>
<evidence type="ECO:0000256" key="7">
    <source>
        <dbReference type="ARBA" id="ARBA00047508"/>
    </source>
</evidence>
<evidence type="ECO:0000313" key="10">
    <source>
        <dbReference type="EMBL" id="RKP50988.1"/>
    </source>
</evidence>
<dbReference type="NCBIfam" id="TIGR00034">
    <property type="entry name" value="aroFGH"/>
    <property type="match status" value="1"/>
</dbReference>
<reference evidence="10 11" key="1">
    <citation type="submission" date="2018-10" db="EMBL/GenBank/DDBJ databases">
        <title>Paraburkholderia sp. 7MK8-2, isolated from soil.</title>
        <authorList>
            <person name="Gao Z.-H."/>
            <person name="Qiu L.-H."/>
        </authorList>
    </citation>
    <scope>NUCLEOTIDE SEQUENCE [LARGE SCALE GENOMIC DNA]</scope>
    <source>
        <strain evidence="10 11">7MK8-2</strain>
    </source>
</reference>
<evidence type="ECO:0000256" key="5">
    <source>
        <dbReference type="ARBA" id="ARBA00022679"/>
    </source>
</evidence>